<evidence type="ECO:0000259" key="4">
    <source>
        <dbReference type="Pfam" id="PF07992"/>
    </source>
</evidence>
<dbReference type="FunFam" id="3.50.50.60:FF:000234">
    <property type="entry name" value="Flavocytochrome C sulfide dehydrogenase"/>
    <property type="match status" value="1"/>
</dbReference>
<dbReference type="NCBIfam" id="TIGR01409">
    <property type="entry name" value="TAT_signal_seq"/>
    <property type="match status" value="1"/>
</dbReference>
<dbReference type="PRINTS" id="PR00469">
    <property type="entry name" value="PNDRDTASEII"/>
</dbReference>
<dbReference type="InterPro" id="IPR006311">
    <property type="entry name" value="TAT_signal"/>
</dbReference>
<dbReference type="PROSITE" id="PS51318">
    <property type="entry name" value="TAT"/>
    <property type="match status" value="1"/>
</dbReference>
<dbReference type="PROSITE" id="PS51257">
    <property type="entry name" value="PROKAR_LIPOPROTEIN"/>
    <property type="match status" value="1"/>
</dbReference>
<dbReference type="Pfam" id="PF09242">
    <property type="entry name" value="FCSD-flav_bind"/>
    <property type="match status" value="1"/>
</dbReference>
<evidence type="ECO:0000313" key="8">
    <source>
        <dbReference type="Proteomes" id="UP000199556"/>
    </source>
</evidence>
<dbReference type="InterPro" id="IPR037092">
    <property type="entry name" value="FlavoCytC_S_DH_flav-bd_sf"/>
</dbReference>
<dbReference type="InterPro" id="IPR015323">
    <property type="entry name" value="FlavoCytC_S_DH_flav-bd"/>
</dbReference>
<dbReference type="InterPro" id="IPR052541">
    <property type="entry name" value="SQRD"/>
</dbReference>
<evidence type="ECO:0000256" key="3">
    <source>
        <dbReference type="ARBA" id="ARBA00022827"/>
    </source>
</evidence>
<organism evidence="7 8">
    <name type="scientific">Ectothiorhodospira mobilis</name>
    <dbReference type="NCBI Taxonomy" id="195064"/>
    <lineage>
        <taxon>Bacteria</taxon>
        <taxon>Pseudomonadati</taxon>
        <taxon>Pseudomonadota</taxon>
        <taxon>Gammaproteobacteria</taxon>
        <taxon>Chromatiales</taxon>
        <taxon>Ectothiorhodospiraceae</taxon>
        <taxon>Ectothiorhodospira</taxon>
    </lineage>
</organism>
<dbReference type="Pfam" id="PF07992">
    <property type="entry name" value="Pyr_redox_2"/>
    <property type="match status" value="1"/>
</dbReference>
<keyword evidence="3" id="KW-0274">FAD</keyword>
<dbReference type="InterPro" id="IPR023753">
    <property type="entry name" value="FAD/NAD-binding_dom"/>
</dbReference>
<feature type="domain" description="Flavocytochrome c sulphide dehydrogenase flavin-binding" evidence="5">
    <location>
        <begin position="364"/>
        <end position="430"/>
    </location>
</feature>
<keyword evidence="1" id="KW-0285">Flavoprotein</keyword>
<dbReference type="Proteomes" id="UP000199556">
    <property type="component" value="Unassembled WGS sequence"/>
</dbReference>
<dbReference type="InterPro" id="IPR016156">
    <property type="entry name" value="FAD/NAD-linked_Rdtase_dimer_sf"/>
</dbReference>
<dbReference type="SUPFAM" id="SSF55424">
    <property type="entry name" value="FAD/NAD-linked reductases, dimerisation (C-terminal) domain"/>
    <property type="match status" value="1"/>
</dbReference>
<evidence type="ECO:0000256" key="2">
    <source>
        <dbReference type="ARBA" id="ARBA00022729"/>
    </source>
</evidence>
<accession>A0A1I4R3K2</accession>
<dbReference type="Pfam" id="PF21706">
    <property type="entry name" value="FCSD_central"/>
    <property type="match status" value="1"/>
</dbReference>
<reference evidence="7 8" key="1">
    <citation type="submission" date="2016-10" db="EMBL/GenBank/DDBJ databases">
        <authorList>
            <person name="de Groot N.N."/>
        </authorList>
    </citation>
    <scope>NUCLEOTIDE SEQUENCE [LARGE SCALE GENOMIC DNA]</scope>
    <source>
        <strain evidence="7 8">DSM 4180</strain>
    </source>
</reference>
<dbReference type="InterPro" id="IPR019546">
    <property type="entry name" value="TAT_signal_bac_arc"/>
</dbReference>
<name>A0A1I4R3K2_ECTMO</name>
<dbReference type="Gene3D" id="3.50.50.60">
    <property type="entry name" value="FAD/NAD(P)-binding domain"/>
    <property type="match status" value="2"/>
</dbReference>
<evidence type="ECO:0000313" key="7">
    <source>
        <dbReference type="EMBL" id="SFM46837.1"/>
    </source>
</evidence>
<sequence length="431" mass="46692">MDFKINRRDFIRAVGAGGAAAALSACGTAPQGPRQRTDVVVIGGGPGGATAAKYLRRFDPSLRVTLVEPAATYYTCFASNWVLGGMIGMDDIAQTYGALQDQHGVRVVQDRVVAIEADAKRVRLAGGESLPYEKLVVAPGMEFRYDTVEGYGPEVEGDIPHAWKAGEQTRILRDQLRAMEDGGVFVIVPPGNPYRCPPGPYERASLVAHYFKAEKPRSKVLILDRKEGFSKQGLFMDGWRKYYGDMIEWVPASGGGLVDHIDANTREVFTESGFTRHRADVLNVIPSQKAGRIAQEAGLTDDSGWCPVDQLTFRSRVDEDIYVIGDSSIAGAMPKSGHSANTQGKTAAAAIVREMSGEDMLALSTVNTCYSLVAPDYGISVAAVYRYQEGEISKVPGSGGLSPADAPDYVRRLEARYAQGWYDSITDDSWG</sequence>
<dbReference type="SUPFAM" id="SSF51905">
    <property type="entry name" value="FAD/NAD(P)-binding domain"/>
    <property type="match status" value="2"/>
</dbReference>
<evidence type="ECO:0000259" key="5">
    <source>
        <dbReference type="Pfam" id="PF09242"/>
    </source>
</evidence>
<evidence type="ECO:0000256" key="1">
    <source>
        <dbReference type="ARBA" id="ARBA00022630"/>
    </source>
</evidence>
<dbReference type="PANTHER" id="PTHR43755:SF1">
    <property type="entry name" value="FAD-DEPENDENT PYRIDINE NUCLEOTIDE-DISULPHIDE OXIDOREDUCTASE"/>
    <property type="match status" value="1"/>
</dbReference>
<evidence type="ECO:0000259" key="6">
    <source>
        <dbReference type="Pfam" id="PF21706"/>
    </source>
</evidence>
<dbReference type="STRING" id="195064.SAMN05421721_106123"/>
<dbReference type="InterPro" id="IPR049386">
    <property type="entry name" value="FCSD_central"/>
</dbReference>
<dbReference type="PRINTS" id="PR00368">
    <property type="entry name" value="FADPNR"/>
</dbReference>
<dbReference type="GO" id="GO:0016491">
    <property type="term" value="F:oxidoreductase activity"/>
    <property type="evidence" value="ECO:0007669"/>
    <property type="project" value="InterPro"/>
</dbReference>
<dbReference type="Gene3D" id="3.90.760.10">
    <property type="entry name" value="Flavocytochrome c sulphide dehydrogenase, flavin-binding domain"/>
    <property type="match status" value="1"/>
</dbReference>
<feature type="domain" description="Sulfide dehydrogenase [flavocytochrome c] flavoprotein chain central" evidence="6">
    <location>
        <begin position="169"/>
        <end position="286"/>
    </location>
</feature>
<dbReference type="InterPro" id="IPR036188">
    <property type="entry name" value="FAD/NAD-bd_sf"/>
</dbReference>
<dbReference type="Pfam" id="PF10518">
    <property type="entry name" value="TAT_signal"/>
    <property type="match status" value="1"/>
</dbReference>
<dbReference type="GO" id="GO:0050660">
    <property type="term" value="F:flavin adenine dinucleotide binding"/>
    <property type="evidence" value="ECO:0007669"/>
    <property type="project" value="InterPro"/>
</dbReference>
<dbReference type="RefSeq" id="WP_090484707.1">
    <property type="nucleotide sequence ID" value="NZ_FOUO01000006.1"/>
</dbReference>
<feature type="domain" description="FAD/NAD(P)-binding" evidence="4">
    <location>
        <begin position="38"/>
        <end position="151"/>
    </location>
</feature>
<proteinExistence type="predicted"/>
<gene>
    <name evidence="7" type="ORF">SAMN05421721_106123</name>
</gene>
<dbReference type="EMBL" id="FOUO01000006">
    <property type="protein sequence ID" value="SFM46837.1"/>
    <property type="molecule type" value="Genomic_DNA"/>
</dbReference>
<dbReference type="OrthoDB" id="9802771at2"/>
<dbReference type="PANTHER" id="PTHR43755">
    <property type="match status" value="1"/>
</dbReference>
<protein>
    <submittedName>
        <fullName evidence="7">Sulfide dehydrogenase (Flavocytochrome c), flavoprotein subunit</fullName>
    </submittedName>
</protein>
<keyword evidence="2" id="KW-0732">Signal</keyword>
<keyword evidence="8" id="KW-1185">Reference proteome</keyword>
<dbReference type="AlphaFoldDB" id="A0A1I4R3K2"/>